<comment type="caution">
    <text evidence="2">The sequence shown here is derived from an EMBL/GenBank/DDBJ whole genome shotgun (WGS) entry which is preliminary data.</text>
</comment>
<feature type="transmembrane region" description="Helical" evidence="1">
    <location>
        <begin position="136"/>
        <end position="156"/>
    </location>
</feature>
<evidence type="ECO:0000313" key="3">
    <source>
        <dbReference type="Proteomes" id="UP001153069"/>
    </source>
</evidence>
<keyword evidence="1" id="KW-1133">Transmembrane helix</keyword>
<protein>
    <submittedName>
        <fullName evidence="2">Uncharacterized protein</fullName>
    </submittedName>
</protein>
<evidence type="ECO:0000313" key="2">
    <source>
        <dbReference type="EMBL" id="CAB9518258.1"/>
    </source>
</evidence>
<sequence>MFGNLRSAFSGIKCCSFPHGKKNPVRLAIALTLIAWMISANLGREFAVGMGFMTTSIVMLSSCMKLPPMAMTLAAIASLANAGSHFTAVHSVWKLRHNMVGAGKFCRQFASVTNGDDDMYSAYIGEYNKYCSNTVYGVQAVAILMWVLAGITIFVASPRSDGGSDGGETSNDVEAARYAASGELATDYQNATKQQPEQY</sequence>
<keyword evidence="1" id="KW-0472">Membrane</keyword>
<name>A0A9N8HK73_9STRA</name>
<feature type="transmembrane region" description="Helical" evidence="1">
    <location>
        <begin position="71"/>
        <end position="93"/>
    </location>
</feature>
<reference evidence="2" key="1">
    <citation type="submission" date="2020-06" db="EMBL/GenBank/DDBJ databases">
        <authorList>
            <consortium name="Plant Systems Biology data submission"/>
        </authorList>
    </citation>
    <scope>NUCLEOTIDE SEQUENCE</scope>
    <source>
        <strain evidence="2">D6</strain>
    </source>
</reference>
<feature type="transmembrane region" description="Helical" evidence="1">
    <location>
        <begin position="23"/>
        <end position="40"/>
    </location>
</feature>
<keyword evidence="1" id="KW-0812">Transmembrane</keyword>
<dbReference type="EMBL" id="CAICTM010000917">
    <property type="protein sequence ID" value="CAB9518258.1"/>
    <property type="molecule type" value="Genomic_DNA"/>
</dbReference>
<dbReference type="AlphaFoldDB" id="A0A9N8HK73"/>
<accession>A0A9N8HK73</accession>
<proteinExistence type="predicted"/>
<evidence type="ECO:0000256" key="1">
    <source>
        <dbReference type="SAM" id="Phobius"/>
    </source>
</evidence>
<gene>
    <name evidence="2" type="ORF">SEMRO_919_G220130.1</name>
</gene>
<keyword evidence="3" id="KW-1185">Reference proteome</keyword>
<dbReference type="Proteomes" id="UP001153069">
    <property type="component" value="Unassembled WGS sequence"/>
</dbReference>
<organism evidence="2 3">
    <name type="scientific">Seminavis robusta</name>
    <dbReference type="NCBI Taxonomy" id="568900"/>
    <lineage>
        <taxon>Eukaryota</taxon>
        <taxon>Sar</taxon>
        <taxon>Stramenopiles</taxon>
        <taxon>Ochrophyta</taxon>
        <taxon>Bacillariophyta</taxon>
        <taxon>Bacillariophyceae</taxon>
        <taxon>Bacillariophycidae</taxon>
        <taxon>Naviculales</taxon>
        <taxon>Naviculaceae</taxon>
        <taxon>Seminavis</taxon>
    </lineage>
</organism>